<comment type="caution">
    <text evidence="3">The sequence shown here is derived from an EMBL/GenBank/DDBJ whole genome shotgun (WGS) entry which is preliminary data.</text>
</comment>
<dbReference type="GO" id="GO:0015629">
    <property type="term" value="C:actin cytoskeleton"/>
    <property type="evidence" value="ECO:0007669"/>
    <property type="project" value="TreeGrafter"/>
</dbReference>
<feature type="compositionally biased region" description="Polar residues" evidence="1">
    <location>
        <begin position="353"/>
        <end position="365"/>
    </location>
</feature>
<dbReference type="InterPro" id="IPR013606">
    <property type="entry name" value="I-BAR_dom"/>
</dbReference>
<evidence type="ECO:0000313" key="4">
    <source>
        <dbReference type="Proteomes" id="UP001347796"/>
    </source>
</evidence>
<dbReference type="EMBL" id="JAZGQO010000006">
    <property type="protein sequence ID" value="KAK6185082.1"/>
    <property type="molecule type" value="Genomic_DNA"/>
</dbReference>
<feature type="compositionally biased region" description="Low complexity" evidence="1">
    <location>
        <begin position="280"/>
        <end position="314"/>
    </location>
</feature>
<dbReference type="GO" id="GO:0009898">
    <property type="term" value="C:cytoplasmic side of plasma membrane"/>
    <property type="evidence" value="ECO:0007669"/>
    <property type="project" value="TreeGrafter"/>
</dbReference>
<reference evidence="3 4" key="1">
    <citation type="submission" date="2024-01" db="EMBL/GenBank/DDBJ databases">
        <title>The genome of the rayed Mediterranean limpet Patella caerulea (Linnaeus, 1758).</title>
        <authorList>
            <person name="Anh-Thu Weber A."/>
            <person name="Halstead-Nussloch G."/>
        </authorList>
    </citation>
    <scope>NUCLEOTIDE SEQUENCE [LARGE SCALE GENOMIC DNA]</scope>
    <source>
        <strain evidence="3">AATW-2023a</strain>
        <tissue evidence="3">Whole specimen</tissue>
    </source>
</reference>
<feature type="region of interest" description="Disordered" evidence="1">
    <location>
        <begin position="268"/>
        <end position="321"/>
    </location>
</feature>
<proteinExistence type="predicted"/>
<dbReference type="PANTHER" id="PTHR15708:SF4">
    <property type="entry name" value="FI21477P1-RELATED"/>
    <property type="match status" value="1"/>
</dbReference>
<feature type="compositionally biased region" description="Polar residues" evidence="1">
    <location>
        <begin position="781"/>
        <end position="794"/>
    </location>
</feature>
<feature type="domain" description="IMD" evidence="2">
    <location>
        <begin position="2"/>
        <end position="259"/>
    </location>
</feature>
<feature type="compositionally biased region" description="Polar residues" evidence="1">
    <location>
        <begin position="696"/>
        <end position="705"/>
    </location>
</feature>
<feature type="compositionally biased region" description="Low complexity" evidence="1">
    <location>
        <begin position="795"/>
        <end position="815"/>
    </location>
</feature>
<feature type="region of interest" description="Disordered" evidence="1">
    <location>
        <begin position="772"/>
        <end position="820"/>
    </location>
</feature>
<sequence>MDTGIAIEKECGALGGLFQTIINDMRGSSPVWEDFTCKATKLNSTLKTTLLAISAFLDAFQKVADLATGSRGATKEVGSALTRLCMRHRSIESKLKTLTSSVMDGMVAPLQEKLEDWKKVVVQLDKDHAKEYKKAKHEIKKAASDTMRLQKKMKKDGLNIFTGKNDMQSKLDHAMHDVNEKYKLLESTEKNALRTALIEERGRFCLFISCIKPFVDNEVALLTEITHLQEIMQSLCLQASDPQNLPASSEQVITDIKGIDASTFNLTAKNHHQHSPPSSPSSLGSRKSSMCSISSINSSSSGSLKSHSHSPSHSLRVRNISQHLPVGTIRLTSVSSQDSGFTSQDTLFLRPTTPQSLNLFQNNNCSDKDSNGTDTPEQETPTTPNEHLASTPSANSTWNNWPNQPAAAAAKADPNRPHTISSAYEKSHNRPALNKELFEPLPEATVELRNDPSKKGPGRSHNSAPSPYARPSSATITKVQPVLPPLGPKPKPKAVACPRVPTGPQPIYANTVDLARMVAEKREELEMMESPESERGPTPPTPSNASPGDMLDLQAAIRSLDSCTAALHTEYQSSESDLDSPQKPTKKMQQNSMELAQAIRELEESTAALESTYEPATASSYNASHASLQCSSGYATMNSTPSGSEDTIPSGDFDLNSVTVDTEYRYFTIPRSGPINEAFKAAVATKRPASTAGIPVTNSRTNSLKRANGANAAKPPPPIRRNSSITASTKSRSSPPKQMGPPITAPKPPKGGKVNNGQTEGPYAELQLIQQSIKHSKQQHRQQGAPPSSVLSTPSPDRLSSGSSSTSSSHYAISNIGPANRSTHQVQNMNIQFAAMNMQHNVPRGDEMDFPLPPTDDELKEIEKIYSKPPPQLPAASDLAGCFVKELKRRVIAEDGSDV</sequence>
<feature type="compositionally biased region" description="Low complexity" evidence="1">
    <location>
        <begin position="463"/>
        <end position="474"/>
    </location>
</feature>
<dbReference type="GO" id="GO:0003779">
    <property type="term" value="F:actin binding"/>
    <property type="evidence" value="ECO:0007669"/>
    <property type="project" value="InterPro"/>
</dbReference>
<dbReference type="PANTHER" id="PTHR15708">
    <property type="entry name" value="ACTIN BUNDLING/MISSING IN METASTASIS-RELATED"/>
    <property type="match status" value="1"/>
</dbReference>
<feature type="compositionally biased region" description="Low complexity" evidence="1">
    <location>
        <begin position="373"/>
        <end position="386"/>
    </location>
</feature>
<feature type="compositionally biased region" description="Polar residues" evidence="1">
    <location>
        <begin position="388"/>
        <end position="398"/>
    </location>
</feature>
<feature type="compositionally biased region" description="Low complexity" evidence="1">
    <location>
        <begin position="723"/>
        <end position="734"/>
    </location>
</feature>
<feature type="region of interest" description="Disordered" evidence="1">
    <location>
        <begin position="353"/>
        <end position="432"/>
    </location>
</feature>
<dbReference type="PROSITE" id="PS51338">
    <property type="entry name" value="IMD"/>
    <property type="match status" value="1"/>
</dbReference>
<dbReference type="InterPro" id="IPR027267">
    <property type="entry name" value="AH/BAR_dom_sf"/>
</dbReference>
<dbReference type="SUPFAM" id="SSF103657">
    <property type="entry name" value="BAR/IMD domain-like"/>
    <property type="match status" value="1"/>
</dbReference>
<protein>
    <recommendedName>
        <fullName evidence="2">IMD domain-containing protein</fullName>
    </recommendedName>
</protein>
<dbReference type="AlphaFoldDB" id="A0AAN8PTM1"/>
<dbReference type="GO" id="GO:0007009">
    <property type="term" value="P:plasma membrane organization"/>
    <property type="evidence" value="ECO:0007669"/>
    <property type="project" value="InterPro"/>
</dbReference>
<evidence type="ECO:0000259" key="2">
    <source>
        <dbReference type="PROSITE" id="PS51338"/>
    </source>
</evidence>
<organism evidence="3 4">
    <name type="scientific">Patella caerulea</name>
    <name type="common">Rayed Mediterranean limpet</name>
    <dbReference type="NCBI Taxonomy" id="87958"/>
    <lineage>
        <taxon>Eukaryota</taxon>
        <taxon>Metazoa</taxon>
        <taxon>Spiralia</taxon>
        <taxon>Lophotrochozoa</taxon>
        <taxon>Mollusca</taxon>
        <taxon>Gastropoda</taxon>
        <taxon>Patellogastropoda</taxon>
        <taxon>Patelloidea</taxon>
        <taxon>Patellidae</taxon>
        <taxon>Patella</taxon>
    </lineage>
</organism>
<dbReference type="InterPro" id="IPR030127">
    <property type="entry name" value="MTSS1/MTSS2"/>
</dbReference>
<dbReference type="GO" id="GO:0030031">
    <property type="term" value="P:cell projection assembly"/>
    <property type="evidence" value="ECO:0007669"/>
    <property type="project" value="TreeGrafter"/>
</dbReference>
<feature type="region of interest" description="Disordered" evidence="1">
    <location>
        <begin position="569"/>
        <end position="592"/>
    </location>
</feature>
<feature type="region of interest" description="Disordered" evidence="1">
    <location>
        <begin position="520"/>
        <end position="557"/>
    </location>
</feature>
<evidence type="ECO:0000256" key="1">
    <source>
        <dbReference type="SAM" id="MobiDB-lite"/>
    </source>
</evidence>
<name>A0AAN8PTM1_PATCE</name>
<feature type="compositionally biased region" description="Low complexity" evidence="1">
    <location>
        <begin position="399"/>
        <end position="412"/>
    </location>
</feature>
<dbReference type="Proteomes" id="UP001347796">
    <property type="component" value="Unassembled WGS sequence"/>
</dbReference>
<keyword evidence="4" id="KW-1185">Reference proteome</keyword>
<evidence type="ECO:0000313" key="3">
    <source>
        <dbReference type="EMBL" id="KAK6185082.1"/>
    </source>
</evidence>
<feature type="region of interest" description="Disordered" evidence="1">
    <location>
        <begin position="448"/>
        <end position="474"/>
    </location>
</feature>
<feature type="region of interest" description="Disordered" evidence="1">
    <location>
        <begin position="687"/>
        <end position="759"/>
    </location>
</feature>
<dbReference type="Gene3D" id="1.20.1270.60">
    <property type="entry name" value="Arfaptin homology (AH) domain/BAR domain"/>
    <property type="match status" value="1"/>
</dbReference>
<dbReference type="GO" id="GO:0005543">
    <property type="term" value="F:phospholipid binding"/>
    <property type="evidence" value="ECO:0007669"/>
    <property type="project" value="TreeGrafter"/>
</dbReference>
<accession>A0AAN8PTM1</accession>
<gene>
    <name evidence="3" type="ORF">SNE40_007400</name>
</gene>
<dbReference type="Pfam" id="PF08397">
    <property type="entry name" value="IMD"/>
    <property type="match status" value="1"/>
</dbReference>